<dbReference type="Gene3D" id="2.50.20.20">
    <property type="match status" value="1"/>
</dbReference>
<evidence type="ECO:0000256" key="1">
    <source>
        <dbReference type="SAM" id="SignalP"/>
    </source>
</evidence>
<accession>A0A401YLY0</accession>
<comment type="caution">
    <text evidence="2">The sequence shown here is derived from an EMBL/GenBank/DDBJ whole genome shotgun (WGS) entry which is preliminary data.</text>
</comment>
<feature type="signal peptide" evidence="1">
    <location>
        <begin position="1"/>
        <end position="29"/>
    </location>
</feature>
<dbReference type="AlphaFoldDB" id="A0A401YLY0"/>
<dbReference type="RefSeq" id="WP_126637720.1">
    <property type="nucleotide sequence ID" value="NZ_BIFH01000018.1"/>
</dbReference>
<dbReference type="PROSITE" id="PS51257">
    <property type="entry name" value="PROKAR_LIPOPROTEIN"/>
    <property type="match status" value="1"/>
</dbReference>
<gene>
    <name evidence="2" type="ORF">EHYA_03285</name>
</gene>
<keyword evidence="1" id="KW-0732">Signal</keyword>
<feature type="chain" id="PRO_5019105525" evidence="1">
    <location>
        <begin position="30"/>
        <end position="257"/>
    </location>
</feature>
<sequence length="257" mass="26893">MARVGSAASGRLAAAAAAGMLLVTGCSAAADLADTASADLSTLSTEAVSERVARAVDRARSVRVTVELRRNGATQRTDLRLDIRTGNYSATGKTSSYTIETVRIGEDVYVKASRSYWQARLGRDRAALLNSLDGKYGHVASDDPARSTMKDLSRKADPHTVLPTLADAERRPDSTVDGRRVVVFAEPGEKNPDLLYIPAEGPALPVKVAGSSAKGGSGGGTLTWSEYDHPVDIQAPAPDRIVELPNLGTAPPGAGLL</sequence>
<name>A0A401YLY0_9ACTN</name>
<proteinExistence type="predicted"/>
<protein>
    <submittedName>
        <fullName evidence="2">Lipoprotein</fullName>
    </submittedName>
</protein>
<evidence type="ECO:0000313" key="2">
    <source>
        <dbReference type="EMBL" id="GCD95610.1"/>
    </source>
</evidence>
<reference evidence="2 3" key="1">
    <citation type="submission" date="2018-12" db="EMBL/GenBank/DDBJ databases">
        <title>Draft genome sequence of Embleya hyalina NBRC 13850T.</title>
        <authorList>
            <person name="Komaki H."/>
            <person name="Hosoyama A."/>
            <person name="Kimura A."/>
            <person name="Ichikawa N."/>
            <person name="Tamura T."/>
        </authorList>
    </citation>
    <scope>NUCLEOTIDE SEQUENCE [LARGE SCALE GENOMIC DNA]</scope>
    <source>
        <strain evidence="2 3">NBRC 13850</strain>
    </source>
</reference>
<dbReference type="Proteomes" id="UP000286931">
    <property type="component" value="Unassembled WGS sequence"/>
</dbReference>
<dbReference type="OrthoDB" id="4350224at2"/>
<keyword evidence="2" id="KW-0449">Lipoprotein</keyword>
<organism evidence="2 3">
    <name type="scientific">Embleya hyalina</name>
    <dbReference type="NCBI Taxonomy" id="516124"/>
    <lineage>
        <taxon>Bacteria</taxon>
        <taxon>Bacillati</taxon>
        <taxon>Actinomycetota</taxon>
        <taxon>Actinomycetes</taxon>
        <taxon>Kitasatosporales</taxon>
        <taxon>Streptomycetaceae</taxon>
        <taxon>Embleya</taxon>
    </lineage>
</organism>
<dbReference type="EMBL" id="BIFH01000018">
    <property type="protein sequence ID" value="GCD95610.1"/>
    <property type="molecule type" value="Genomic_DNA"/>
</dbReference>
<evidence type="ECO:0000313" key="3">
    <source>
        <dbReference type="Proteomes" id="UP000286931"/>
    </source>
</evidence>
<keyword evidence="3" id="KW-1185">Reference proteome</keyword>